<feature type="signal peptide" evidence="1">
    <location>
        <begin position="1"/>
        <end position="16"/>
    </location>
</feature>
<evidence type="ECO:0000313" key="2">
    <source>
        <dbReference type="EMBL" id="CAF1352121.1"/>
    </source>
</evidence>
<feature type="chain" id="PRO_5035607406" evidence="1">
    <location>
        <begin position="17"/>
        <end position="176"/>
    </location>
</feature>
<sequence>MLRIILVVLLASAVQGWLHHPWSNSNHDGGSFWSGSSPSFSFPSIFNANARNSITSVTSGDYFPSIFAQMGKQFDDMFQRLTHQFQQNTNDGFTNQDSQDLHQIEPKCNSTTSANGRYQTTTCVKEVMRNNEKLLHKEVNMTDIQSGQIIGHSVSYSKYQTFVSNTNSTTADTDKY</sequence>
<reference evidence="3" key="1">
    <citation type="submission" date="2021-02" db="EMBL/GenBank/DDBJ databases">
        <authorList>
            <person name="Nowell W R."/>
        </authorList>
    </citation>
    <scope>NUCLEOTIDE SEQUENCE</scope>
</reference>
<evidence type="ECO:0000313" key="3">
    <source>
        <dbReference type="EMBL" id="CAF1513996.1"/>
    </source>
</evidence>
<dbReference type="EMBL" id="CAJOBC010088902">
    <property type="protein sequence ID" value="CAF4374249.1"/>
    <property type="molecule type" value="Genomic_DNA"/>
</dbReference>
<dbReference type="AlphaFoldDB" id="A0A815U7V0"/>
<dbReference type="EMBL" id="CAJNOQ010023357">
    <property type="protein sequence ID" value="CAF1513996.1"/>
    <property type="molecule type" value="Genomic_DNA"/>
</dbReference>
<gene>
    <name evidence="3" type="ORF">GPM918_LOCUS37240</name>
    <name evidence="2" type="ORF">OVA965_LOCUS30846</name>
    <name evidence="5" type="ORF">SRO942_LOCUS38001</name>
    <name evidence="4" type="ORF">TMI583_LOCUS31655</name>
</gene>
<evidence type="ECO:0000313" key="4">
    <source>
        <dbReference type="EMBL" id="CAF4162551.1"/>
    </source>
</evidence>
<proteinExistence type="predicted"/>
<keyword evidence="6" id="KW-1185">Reference proteome</keyword>
<accession>A0A815U7V0</accession>
<keyword evidence="1" id="KW-0732">Signal</keyword>
<evidence type="ECO:0000313" key="6">
    <source>
        <dbReference type="Proteomes" id="UP000663829"/>
    </source>
</evidence>
<evidence type="ECO:0000256" key="1">
    <source>
        <dbReference type="SAM" id="SignalP"/>
    </source>
</evidence>
<dbReference type="EMBL" id="CAJOBA010044346">
    <property type="protein sequence ID" value="CAF4162551.1"/>
    <property type="molecule type" value="Genomic_DNA"/>
</dbReference>
<dbReference type="Proteomes" id="UP000677228">
    <property type="component" value="Unassembled WGS sequence"/>
</dbReference>
<comment type="caution">
    <text evidence="3">The sequence shown here is derived from an EMBL/GenBank/DDBJ whole genome shotgun (WGS) entry which is preliminary data.</text>
</comment>
<dbReference type="EMBL" id="CAJNOK010022706">
    <property type="protein sequence ID" value="CAF1352121.1"/>
    <property type="molecule type" value="Genomic_DNA"/>
</dbReference>
<dbReference type="Proteomes" id="UP000682733">
    <property type="component" value="Unassembled WGS sequence"/>
</dbReference>
<dbReference type="Proteomes" id="UP000663829">
    <property type="component" value="Unassembled WGS sequence"/>
</dbReference>
<protein>
    <submittedName>
        <fullName evidence="3">Uncharacterized protein</fullName>
    </submittedName>
</protein>
<dbReference type="Proteomes" id="UP000681722">
    <property type="component" value="Unassembled WGS sequence"/>
</dbReference>
<evidence type="ECO:0000313" key="5">
    <source>
        <dbReference type="EMBL" id="CAF4374249.1"/>
    </source>
</evidence>
<name>A0A815U7V0_9BILA</name>
<organism evidence="3 6">
    <name type="scientific">Didymodactylos carnosus</name>
    <dbReference type="NCBI Taxonomy" id="1234261"/>
    <lineage>
        <taxon>Eukaryota</taxon>
        <taxon>Metazoa</taxon>
        <taxon>Spiralia</taxon>
        <taxon>Gnathifera</taxon>
        <taxon>Rotifera</taxon>
        <taxon>Eurotatoria</taxon>
        <taxon>Bdelloidea</taxon>
        <taxon>Philodinida</taxon>
        <taxon>Philodinidae</taxon>
        <taxon>Didymodactylos</taxon>
    </lineage>
</organism>